<evidence type="ECO:0008006" key="13">
    <source>
        <dbReference type="Google" id="ProtNLM"/>
    </source>
</evidence>
<comment type="caution">
    <text evidence="11">The sequence shown here is derived from an EMBL/GenBank/DDBJ whole genome shotgun (WGS) entry which is preliminary data.</text>
</comment>
<dbReference type="InterPro" id="IPR016148">
    <property type="entry name" value="Pili_assmbl_chaperone_C"/>
</dbReference>
<feature type="domain" description="Pili assembly chaperone C-terminal" evidence="10">
    <location>
        <begin position="168"/>
        <end position="228"/>
    </location>
</feature>
<keyword evidence="4 8" id="KW-0732">Signal</keyword>
<evidence type="ECO:0000256" key="3">
    <source>
        <dbReference type="ARBA" id="ARBA00022558"/>
    </source>
</evidence>
<keyword evidence="6 7" id="KW-0143">Chaperone</keyword>
<dbReference type="HOGENOM" id="CLU_070768_5_1_6"/>
<dbReference type="InterPro" id="IPR013783">
    <property type="entry name" value="Ig-like_fold"/>
</dbReference>
<dbReference type="Gene3D" id="2.60.40.10">
    <property type="entry name" value="Immunoglobulins"/>
    <property type="match status" value="2"/>
</dbReference>
<dbReference type="InterPro" id="IPR001829">
    <property type="entry name" value="Pili_assmbl_chaperone_bac"/>
</dbReference>
<dbReference type="RefSeq" id="WP_005342242.1">
    <property type="nucleotide sequence ID" value="NZ_JH823256.1"/>
</dbReference>
<evidence type="ECO:0000313" key="11">
    <source>
        <dbReference type="EMBL" id="EKB22744.1"/>
    </source>
</evidence>
<evidence type="ECO:0000259" key="10">
    <source>
        <dbReference type="Pfam" id="PF02753"/>
    </source>
</evidence>
<keyword evidence="3" id="KW-1029">Fimbrium biogenesis</keyword>
<comment type="similarity">
    <text evidence="2 7">Belongs to the periplasmic pilus chaperone family.</text>
</comment>
<dbReference type="InterPro" id="IPR018046">
    <property type="entry name" value="Pili_assmbl_chaperone_CS"/>
</dbReference>
<evidence type="ECO:0000256" key="8">
    <source>
        <dbReference type="SAM" id="SignalP"/>
    </source>
</evidence>
<dbReference type="PANTHER" id="PTHR30251">
    <property type="entry name" value="PILUS ASSEMBLY CHAPERONE"/>
    <property type="match status" value="1"/>
</dbReference>
<dbReference type="PRINTS" id="PR00969">
    <property type="entry name" value="CHAPERONPILI"/>
</dbReference>
<evidence type="ECO:0000256" key="7">
    <source>
        <dbReference type="RuleBase" id="RU003918"/>
    </source>
</evidence>
<dbReference type="GO" id="GO:0071555">
    <property type="term" value="P:cell wall organization"/>
    <property type="evidence" value="ECO:0007669"/>
    <property type="project" value="InterPro"/>
</dbReference>
<dbReference type="PATRIC" id="fig|1073383.3.peg.812"/>
<gene>
    <name evidence="11" type="ORF">HMPREF1168_00800</name>
</gene>
<dbReference type="FunFam" id="2.60.40.10:FF:000458">
    <property type="entry name" value="Molecular chaperone FimC"/>
    <property type="match status" value="1"/>
</dbReference>
<dbReference type="SUPFAM" id="SSF49584">
    <property type="entry name" value="Periplasmic chaperone C-domain"/>
    <property type="match status" value="1"/>
</dbReference>
<dbReference type="PROSITE" id="PS00635">
    <property type="entry name" value="PILI_CHAPERONE"/>
    <property type="match status" value="1"/>
</dbReference>
<dbReference type="InterPro" id="IPR050643">
    <property type="entry name" value="Periplasmic_pilus_chap"/>
</dbReference>
<evidence type="ECO:0000256" key="5">
    <source>
        <dbReference type="ARBA" id="ARBA00022764"/>
    </source>
</evidence>
<dbReference type="InterPro" id="IPR016147">
    <property type="entry name" value="Pili_assmbl_chaperone_N"/>
</dbReference>
<evidence type="ECO:0000256" key="4">
    <source>
        <dbReference type="ARBA" id="ARBA00022729"/>
    </source>
</evidence>
<feature type="signal peptide" evidence="8">
    <location>
        <begin position="1"/>
        <end position="22"/>
    </location>
</feature>
<dbReference type="SUPFAM" id="SSF49354">
    <property type="entry name" value="PapD-like"/>
    <property type="match status" value="1"/>
</dbReference>
<proteinExistence type="inferred from homology"/>
<dbReference type="EMBL" id="AGWU01000008">
    <property type="protein sequence ID" value="EKB22744.1"/>
    <property type="molecule type" value="Genomic_DNA"/>
</dbReference>
<feature type="chain" id="PRO_5003849660" description="Pili assembly chaperone N-terminal domain-containing protein" evidence="8">
    <location>
        <begin position="23"/>
        <end position="247"/>
    </location>
</feature>
<dbReference type="Proteomes" id="UP000006087">
    <property type="component" value="Unassembled WGS sequence"/>
</dbReference>
<evidence type="ECO:0000256" key="1">
    <source>
        <dbReference type="ARBA" id="ARBA00004418"/>
    </source>
</evidence>
<reference evidence="11 12" key="1">
    <citation type="submission" date="2012-06" db="EMBL/GenBank/DDBJ databases">
        <title>The Genome Sequence of Aeromonas veronii AMC34.</title>
        <authorList>
            <consortium name="The Broad Institute Genome Sequencing Platform"/>
            <person name="Earl A."/>
            <person name="Ward D."/>
            <person name="Feldgarden M."/>
            <person name="Gevers D."/>
            <person name="Graf J."/>
            <person name="Tomasi A."/>
            <person name="Horneman A."/>
            <person name="Walker B."/>
            <person name="Young S.K."/>
            <person name="Zeng Q."/>
            <person name="Gargeya S."/>
            <person name="Fitzgerald M."/>
            <person name="Haas B."/>
            <person name="Abouelleil A."/>
            <person name="Alvarado L."/>
            <person name="Arachchi H.M."/>
            <person name="Berlin A.M."/>
            <person name="Chapman S.B."/>
            <person name="Goldberg J."/>
            <person name="Griggs A."/>
            <person name="Gujja S."/>
            <person name="Hansen M."/>
            <person name="Howarth C."/>
            <person name="Imamovic A."/>
            <person name="Larimer J."/>
            <person name="McCowan C."/>
            <person name="Montmayeur A."/>
            <person name="Murphy C."/>
            <person name="Neiman D."/>
            <person name="Pearson M."/>
            <person name="Priest M."/>
            <person name="Roberts A."/>
            <person name="Saif S."/>
            <person name="Shea T."/>
            <person name="Sisk P."/>
            <person name="Sykes S."/>
            <person name="Wortman J."/>
            <person name="Nusbaum C."/>
            <person name="Birren B."/>
        </authorList>
    </citation>
    <scope>NUCLEOTIDE SEQUENCE [LARGE SCALE GENOMIC DNA]</scope>
    <source>
        <strain evidence="11 12">AMC34</strain>
    </source>
</reference>
<feature type="domain" description="Pili assembly chaperone N-terminal" evidence="9">
    <location>
        <begin position="24"/>
        <end position="141"/>
    </location>
</feature>
<keyword evidence="5" id="KW-0574">Periplasm</keyword>
<dbReference type="AlphaFoldDB" id="K1JTE2"/>
<comment type="subcellular location">
    <subcellularLocation>
        <location evidence="1 7">Periplasm</location>
    </subcellularLocation>
</comment>
<dbReference type="Pfam" id="PF00345">
    <property type="entry name" value="PapD_N"/>
    <property type="match status" value="1"/>
</dbReference>
<evidence type="ECO:0000256" key="2">
    <source>
        <dbReference type="ARBA" id="ARBA00007399"/>
    </source>
</evidence>
<name>K1JTE2_AERVE</name>
<dbReference type="InterPro" id="IPR008962">
    <property type="entry name" value="PapD-like_sf"/>
</dbReference>
<sequence>MTKKLLFTLPLLLTMMASQVQAAVSLDRTRVIYPAGANSMSLTIHNNNKTLPYLAQAWLEDANGNKINSPFTLLPPVQRLEPGMESLVKVQALPAVALLPQDKESLFYFNLREIPPRSDKPNTLQLALQTRIKFFYRPVTLQVEQGSNKAPWQEKVTLQAVGGKYQLTNPTPYYISIVDGVRTLNAGSTTGFEPVMIAPNSSAMVNLGVAQLGQQPTFTYVDDYGGRRTLSYRCTGTCHLLPAQDAK</sequence>
<dbReference type="PANTHER" id="PTHR30251:SF6">
    <property type="entry name" value="FIMBRIAL CHAPERONE YFCS-RELATED"/>
    <property type="match status" value="1"/>
</dbReference>
<evidence type="ECO:0000313" key="12">
    <source>
        <dbReference type="Proteomes" id="UP000006087"/>
    </source>
</evidence>
<protein>
    <recommendedName>
        <fullName evidence="13">Pili assembly chaperone N-terminal domain-containing protein</fullName>
    </recommendedName>
</protein>
<dbReference type="InterPro" id="IPR036316">
    <property type="entry name" value="Pili_assmbl_chap_C_dom_sf"/>
</dbReference>
<organism evidence="11 12">
    <name type="scientific">Aeromonas veronii AMC34</name>
    <dbReference type="NCBI Taxonomy" id="1073383"/>
    <lineage>
        <taxon>Bacteria</taxon>
        <taxon>Pseudomonadati</taxon>
        <taxon>Pseudomonadota</taxon>
        <taxon>Gammaproteobacteria</taxon>
        <taxon>Aeromonadales</taxon>
        <taxon>Aeromonadaceae</taxon>
        <taxon>Aeromonas</taxon>
    </lineage>
</organism>
<evidence type="ECO:0000259" key="9">
    <source>
        <dbReference type="Pfam" id="PF00345"/>
    </source>
</evidence>
<accession>K1JTE2</accession>
<dbReference type="GO" id="GO:0030288">
    <property type="term" value="C:outer membrane-bounded periplasmic space"/>
    <property type="evidence" value="ECO:0007669"/>
    <property type="project" value="InterPro"/>
</dbReference>
<dbReference type="Pfam" id="PF02753">
    <property type="entry name" value="PapD_C"/>
    <property type="match status" value="1"/>
</dbReference>
<evidence type="ECO:0000256" key="6">
    <source>
        <dbReference type="ARBA" id="ARBA00023186"/>
    </source>
</evidence>